<comment type="caution">
    <text evidence="2">The sequence shown here is derived from an EMBL/GenBank/DDBJ whole genome shotgun (WGS) entry which is preliminary data.</text>
</comment>
<dbReference type="RefSeq" id="WP_126025349.1">
    <property type="nucleotide sequence ID" value="NZ_RXFT01000019.1"/>
</dbReference>
<dbReference type="PANTHER" id="PTHR11803:SF58">
    <property type="entry name" value="PROTEIN HMF1-RELATED"/>
    <property type="match status" value="1"/>
</dbReference>
<dbReference type="Gene3D" id="3.30.1330.40">
    <property type="entry name" value="RutC-like"/>
    <property type="match status" value="1"/>
</dbReference>
<sequence>MSLSKQRIVSPHVAEYPPGHWSNCIRAGDTLWLSGFTARTNDLKAIHGVGSAYEQSRVIFGKVKNCVEAAGSTMADVVNMTIYVTDMAYNKDVWRARQEFFEGDFPASTLVQVAALATPEILVEIACQAIAPARAG</sequence>
<gene>
    <name evidence="2" type="ORF">EJP67_29910</name>
</gene>
<evidence type="ECO:0000313" key="3">
    <source>
        <dbReference type="Proteomes" id="UP000281118"/>
    </source>
</evidence>
<dbReference type="AlphaFoldDB" id="A0A3S1A759"/>
<dbReference type="SUPFAM" id="SSF55298">
    <property type="entry name" value="YjgF-like"/>
    <property type="match status" value="1"/>
</dbReference>
<name>A0A3S1A759_9BURK</name>
<evidence type="ECO:0000256" key="1">
    <source>
        <dbReference type="ARBA" id="ARBA00010552"/>
    </source>
</evidence>
<comment type="similarity">
    <text evidence="1">Belongs to the RutC family.</text>
</comment>
<dbReference type="OrthoDB" id="9808943at2"/>
<evidence type="ECO:0000313" key="2">
    <source>
        <dbReference type="EMBL" id="RUR71268.1"/>
    </source>
</evidence>
<proteinExistence type="inferred from homology"/>
<dbReference type="Proteomes" id="UP000281118">
    <property type="component" value="Unassembled WGS sequence"/>
</dbReference>
<accession>A0A3S1A759</accession>
<dbReference type="GO" id="GO:0019239">
    <property type="term" value="F:deaminase activity"/>
    <property type="evidence" value="ECO:0007669"/>
    <property type="project" value="TreeGrafter"/>
</dbReference>
<dbReference type="InterPro" id="IPR035959">
    <property type="entry name" value="RutC-like_sf"/>
</dbReference>
<dbReference type="PANTHER" id="PTHR11803">
    <property type="entry name" value="2-IMINOBUTANOATE/2-IMINOPROPANOATE DEAMINASE RIDA"/>
    <property type="match status" value="1"/>
</dbReference>
<dbReference type="GO" id="GO:0005829">
    <property type="term" value="C:cytosol"/>
    <property type="evidence" value="ECO:0007669"/>
    <property type="project" value="TreeGrafter"/>
</dbReference>
<dbReference type="CDD" id="cd00448">
    <property type="entry name" value="YjgF_YER057c_UK114_family"/>
    <property type="match status" value="1"/>
</dbReference>
<reference evidence="2 3" key="1">
    <citation type="submission" date="2018-12" db="EMBL/GenBank/DDBJ databases">
        <title>The genome sequences of Variovorax guangxiensis DSM 27352.</title>
        <authorList>
            <person name="Gao J."/>
            <person name="Sun J."/>
        </authorList>
    </citation>
    <scope>NUCLEOTIDE SEQUENCE [LARGE SCALE GENOMIC DNA]</scope>
    <source>
        <strain evidence="2 3">DSM 27352</strain>
    </source>
</reference>
<dbReference type="InterPro" id="IPR006175">
    <property type="entry name" value="YjgF/YER057c/UK114"/>
</dbReference>
<dbReference type="EMBL" id="RXFT01000019">
    <property type="protein sequence ID" value="RUR71268.1"/>
    <property type="molecule type" value="Genomic_DNA"/>
</dbReference>
<organism evidence="2 3">
    <name type="scientific">Variovorax guangxiensis</name>
    <dbReference type="NCBI Taxonomy" id="1775474"/>
    <lineage>
        <taxon>Bacteria</taxon>
        <taxon>Pseudomonadati</taxon>
        <taxon>Pseudomonadota</taxon>
        <taxon>Betaproteobacteria</taxon>
        <taxon>Burkholderiales</taxon>
        <taxon>Comamonadaceae</taxon>
        <taxon>Variovorax</taxon>
    </lineage>
</organism>
<protein>
    <submittedName>
        <fullName evidence="2">RidA family protein</fullName>
    </submittedName>
</protein>
<dbReference type="Pfam" id="PF01042">
    <property type="entry name" value="Ribonuc_L-PSP"/>
    <property type="match status" value="1"/>
</dbReference>